<proteinExistence type="predicted"/>
<evidence type="ECO:0000313" key="2">
    <source>
        <dbReference type="Proteomes" id="UP001430149"/>
    </source>
</evidence>
<evidence type="ECO:0000313" key="1">
    <source>
        <dbReference type="EMBL" id="MBM7124477.1"/>
    </source>
</evidence>
<sequence>MPFVTFTVRRGLSTADKSLLSEAMLEAQMAAGFHRDDLFHRFLEVDEGDLRVDSRFPDYTTDRTDRFMVVEVIISKGRPTEIAATIAEEAVRLFGERLHLAPQDVLFIFQEVEPSLPRFPAESTSRKVIADA</sequence>
<dbReference type="Gene3D" id="3.30.429.10">
    <property type="entry name" value="Macrophage Migration Inhibitory Factor"/>
    <property type="match status" value="1"/>
</dbReference>
<organism evidence="1 2">
    <name type="scientific">Dyella flava</name>
    <dbReference type="NCBI Taxonomy" id="1920170"/>
    <lineage>
        <taxon>Bacteria</taxon>
        <taxon>Pseudomonadati</taxon>
        <taxon>Pseudomonadota</taxon>
        <taxon>Gammaproteobacteria</taxon>
        <taxon>Lysobacterales</taxon>
        <taxon>Rhodanobacteraceae</taxon>
        <taxon>Dyella</taxon>
    </lineage>
</organism>
<accession>A0ABS2JZQ0</accession>
<reference evidence="1" key="1">
    <citation type="submission" date="2020-10" db="EMBL/GenBank/DDBJ databases">
        <title>Phylogeny of dyella-like bacteria.</title>
        <authorList>
            <person name="Fu J."/>
        </authorList>
    </citation>
    <scope>NUCLEOTIDE SEQUENCE</scope>
    <source>
        <strain evidence="1">DHOC52</strain>
    </source>
</reference>
<dbReference type="InterPro" id="IPR014347">
    <property type="entry name" value="Tautomerase/MIF_sf"/>
</dbReference>
<gene>
    <name evidence="1" type="ORF">ISP19_03715</name>
</gene>
<keyword evidence="2" id="KW-1185">Reference proteome</keyword>
<dbReference type="RefSeq" id="WP_204680002.1">
    <property type="nucleotide sequence ID" value="NZ_BSNR01000017.1"/>
</dbReference>
<dbReference type="SUPFAM" id="SSF55331">
    <property type="entry name" value="Tautomerase/MIF"/>
    <property type="match status" value="1"/>
</dbReference>
<name>A0ABS2JZQ0_9GAMM</name>
<dbReference type="Pfam" id="PF14552">
    <property type="entry name" value="Tautomerase_2"/>
    <property type="match status" value="1"/>
</dbReference>
<comment type="caution">
    <text evidence="1">The sequence shown here is derived from an EMBL/GenBank/DDBJ whole genome shotgun (WGS) entry which is preliminary data.</text>
</comment>
<protein>
    <submittedName>
        <fullName evidence="1">Tautomerase family protein</fullName>
    </submittedName>
</protein>
<dbReference type="InterPro" id="IPR037479">
    <property type="entry name" value="Tauto_MSAD"/>
</dbReference>
<dbReference type="Proteomes" id="UP001430149">
    <property type="component" value="Unassembled WGS sequence"/>
</dbReference>
<dbReference type="EMBL" id="JADIKE010000027">
    <property type="protein sequence ID" value="MBM7124477.1"/>
    <property type="molecule type" value="Genomic_DNA"/>
</dbReference>